<feature type="non-terminal residue" evidence="4">
    <location>
        <position position="1"/>
    </location>
</feature>
<dbReference type="Pfam" id="PF13458">
    <property type="entry name" value="Peripla_BP_6"/>
    <property type="match status" value="1"/>
</dbReference>
<evidence type="ECO:0000256" key="2">
    <source>
        <dbReference type="ARBA" id="ARBA00022729"/>
    </source>
</evidence>
<evidence type="ECO:0000256" key="1">
    <source>
        <dbReference type="ARBA" id="ARBA00010062"/>
    </source>
</evidence>
<accession>A0AAW4XQ35</accession>
<feature type="domain" description="Leucine-binding protein" evidence="3">
    <location>
        <begin position="20"/>
        <end position="69"/>
    </location>
</feature>
<comment type="caution">
    <text evidence="4">The sequence shown here is derived from an EMBL/GenBank/DDBJ whole genome shotgun (WGS) entry which is preliminary data.</text>
</comment>
<keyword evidence="2" id="KW-0732">Signal</keyword>
<dbReference type="SUPFAM" id="SSF53822">
    <property type="entry name" value="Periplasmic binding protein-like I"/>
    <property type="match status" value="1"/>
</dbReference>
<protein>
    <submittedName>
        <fullName evidence="4">ABC transporter substrate-binding protein</fullName>
    </submittedName>
</protein>
<dbReference type="Gene3D" id="3.40.50.2300">
    <property type="match status" value="1"/>
</dbReference>
<comment type="similarity">
    <text evidence="1">Belongs to the leucine-binding protein family.</text>
</comment>
<evidence type="ECO:0000313" key="5">
    <source>
        <dbReference type="Proteomes" id="UP001198630"/>
    </source>
</evidence>
<feature type="non-terminal residue" evidence="4">
    <location>
        <position position="70"/>
    </location>
</feature>
<proteinExistence type="inferred from homology"/>
<dbReference type="RefSeq" id="WP_230793062.1">
    <property type="nucleotide sequence ID" value="NZ_JAJNCO010000159.1"/>
</dbReference>
<sequence>SDGGADSPYRVLLTGGISAQGVLAANSQTSLLATKAGVQVQNEAGGIGGRQIELTTVDDAGDATIAVTKL</sequence>
<dbReference type="InterPro" id="IPR028082">
    <property type="entry name" value="Peripla_BP_I"/>
</dbReference>
<evidence type="ECO:0000259" key="3">
    <source>
        <dbReference type="Pfam" id="PF13458"/>
    </source>
</evidence>
<dbReference type="AlphaFoldDB" id="A0AAW4XQ35"/>
<dbReference type="InterPro" id="IPR028081">
    <property type="entry name" value="Leu-bd"/>
</dbReference>
<reference evidence="4" key="1">
    <citation type="submission" date="2021-11" db="EMBL/GenBank/DDBJ databases">
        <title>Development of a sustainable strategy for remediation of hydrocarbon-contaminated territories based on the waste exchange concept.</title>
        <authorList>
            <person name="Elkin A."/>
        </authorList>
    </citation>
    <scope>NUCLEOTIDE SEQUENCE</scope>
    <source>
        <strain evidence="4">IEGM 757</strain>
    </source>
</reference>
<organism evidence="4 5">
    <name type="scientific">Rhodococcus rhodochrous</name>
    <dbReference type="NCBI Taxonomy" id="1829"/>
    <lineage>
        <taxon>Bacteria</taxon>
        <taxon>Bacillati</taxon>
        <taxon>Actinomycetota</taxon>
        <taxon>Actinomycetes</taxon>
        <taxon>Mycobacteriales</taxon>
        <taxon>Nocardiaceae</taxon>
        <taxon>Rhodococcus</taxon>
    </lineage>
</organism>
<dbReference type="Proteomes" id="UP001198630">
    <property type="component" value="Unassembled WGS sequence"/>
</dbReference>
<evidence type="ECO:0000313" key="4">
    <source>
        <dbReference type="EMBL" id="MCD2115207.1"/>
    </source>
</evidence>
<name>A0AAW4XQ35_RHORH</name>
<dbReference type="EMBL" id="JAJNCO010000159">
    <property type="protein sequence ID" value="MCD2115207.1"/>
    <property type="molecule type" value="Genomic_DNA"/>
</dbReference>
<gene>
    <name evidence="4" type="ORF">LQ384_29510</name>
</gene>